<reference evidence="3 4" key="3">
    <citation type="journal article" date="2016" name="Sci. Rep.">
        <title>Genome-wide diversity and gene expression profiling of Babesia microti isolates identify polymorphic genes that mediate host-pathogen interactions.</title>
        <authorList>
            <person name="Silva J.C."/>
            <person name="Cornillot E."/>
            <person name="McCracken C."/>
            <person name="Usmani-Brown S."/>
            <person name="Dwivedi A."/>
            <person name="Ifeonu O.O."/>
            <person name="Crabtree J."/>
            <person name="Gotia H.T."/>
            <person name="Virji A.Z."/>
            <person name="Reynes C."/>
            <person name="Colinge J."/>
            <person name="Kumar V."/>
            <person name="Lawres L."/>
            <person name="Pazzi J.E."/>
            <person name="Pablo J.V."/>
            <person name="Hung C."/>
            <person name="Brancato J."/>
            <person name="Kumari P."/>
            <person name="Orvis J."/>
            <person name="Tretina K."/>
            <person name="Chibucos M."/>
            <person name="Ott S."/>
            <person name="Sadzewicz L."/>
            <person name="Sengamalay N."/>
            <person name="Shetty A.C."/>
            <person name="Su Q."/>
            <person name="Tallon L."/>
            <person name="Fraser C.M."/>
            <person name="Frutos R."/>
            <person name="Molina D.M."/>
            <person name="Krause P.J."/>
            <person name="Ben Mamoun C."/>
        </authorList>
    </citation>
    <scope>NUCLEOTIDE SEQUENCE [LARGE SCALE GENOMIC DNA]</scope>
    <source>
        <strain evidence="3 4">RI</strain>
    </source>
</reference>
<dbReference type="Proteomes" id="UP000002899">
    <property type="component" value="Chromosome I"/>
</dbReference>
<feature type="domain" description="PCI" evidence="2">
    <location>
        <begin position="195"/>
        <end position="363"/>
    </location>
</feature>
<dbReference type="GO" id="GO:0000502">
    <property type="term" value="C:proteasome complex"/>
    <property type="evidence" value="ECO:0007669"/>
    <property type="project" value="UniProtKB-KW"/>
</dbReference>
<dbReference type="InterPro" id="IPR019585">
    <property type="entry name" value="Rpn7/CSN1"/>
</dbReference>
<organism evidence="3 4">
    <name type="scientific">Babesia microti (strain RI)</name>
    <dbReference type="NCBI Taxonomy" id="1133968"/>
    <lineage>
        <taxon>Eukaryota</taxon>
        <taxon>Sar</taxon>
        <taxon>Alveolata</taxon>
        <taxon>Apicomplexa</taxon>
        <taxon>Aconoidasida</taxon>
        <taxon>Piroplasmida</taxon>
        <taxon>Babesiidae</taxon>
        <taxon>Babesia</taxon>
    </lineage>
</organism>
<dbReference type="EMBL" id="FO082871">
    <property type="protein sequence ID" value="CCF73046.1"/>
    <property type="molecule type" value="Genomic_DNA"/>
</dbReference>
<dbReference type="FunFam" id="1.25.40.570:FF:000005">
    <property type="entry name" value="26S proteasome regulatory subunit N7"/>
    <property type="match status" value="1"/>
</dbReference>
<evidence type="ECO:0000256" key="1">
    <source>
        <dbReference type="ARBA" id="ARBA00022942"/>
    </source>
</evidence>
<protein>
    <submittedName>
        <fullName evidence="3">26S proteasome regulatory subunit N7</fullName>
    </submittedName>
</protein>
<dbReference type="PROSITE" id="PS50250">
    <property type="entry name" value="PCI"/>
    <property type="match status" value="1"/>
</dbReference>
<dbReference type="OrthoDB" id="1452at2759"/>
<dbReference type="InterPro" id="IPR045135">
    <property type="entry name" value="Rpn7_N"/>
</dbReference>
<evidence type="ECO:0000313" key="3">
    <source>
        <dbReference type="EMBL" id="CCF73046.1"/>
    </source>
</evidence>
<dbReference type="Pfam" id="PF21154">
    <property type="entry name" value="RPN7_PSMD6_C"/>
    <property type="match status" value="1"/>
</dbReference>
<evidence type="ECO:0000313" key="4">
    <source>
        <dbReference type="Proteomes" id="UP000002899"/>
    </source>
</evidence>
<evidence type="ECO:0000259" key="2">
    <source>
        <dbReference type="PROSITE" id="PS50250"/>
    </source>
</evidence>
<reference evidence="3 4" key="2">
    <citation type="journal article" date="2013" name="PLoS ONE">
        <title>Whole genome mapping and re-organization of the nuclear and mitochondrial genomes of Babesia microti isolates.</title>
        <authorList>
            <person name="Cornillot E."/>
            <person name="Dassouli A."/>
            <person name="Garg A."/>
            <person name="Pachikara N."/>
            <person name="Randazzo S."/>
            <person name="Depoix D."/>
            <person name="Carcy B."/>
            <person name="Delbecq S."/>
            <person name="Frutos R."/>
            <person name="Silva J.C."/>
            <person name="Sutton R."/>
            <person name="Krause P.J."/>
            <person name="Mamoun C.B."/>
        </authorList>
    </citation>
    <scope>NUCLEOTIDE SEQUENCE [LARGE SCALE GENOMIC DNA]</scope>
    <source>
        <strain evidence="3 4">RI</strain>
    </source>
</reference>
<accession>I7IFT0</accession>
<dbReference type="GO" id="GO:0043161">
    <property type="term" value="P:proteasome-mediated ubiquitin-dependent protein catabolic process"/>
    <property type="evidence" value="ECO:0007669"/>
    <property type="project" value="TreeGrafter"/>
</dbReference>
<dbReference type="GeneID" id="24423664"/>
<dbReference type="PANTHER" id="PTHR14145:SF1">
    <property type="entry name" value="26S PROTEASOME NON-ATPASE REGULATORY SUBUNIT 6"/>
    <property type="match status" value="1"/>
</dbReference>
<dbReference type="AlphaFoldDB" id="I7IFT0"/>
<keyword evidence="1 3" id="KW-0647">Proteasome</keyword>
<proteinExistence type="predicted"/>
<sequence>MANEKKPVCDDIFKYPNLRVNHLRHSLSIASDKKIAEGLKKSLLELVIKDEMLPYYINLCTQFNWTPDESTVKCLEEKNQKVLNNMTEKISYAEEQFGYEEVKDAIQAKANYYCKVGDKDNALTEYNKLFDKTTGIGSKMDVLLVIIRLGFFTNDIQLVKKTIARAKEQLEKGGDWERRNKLKVYEALQMMVCKNFKGALANFLEAIPTFTATELISYDNLVFYTVLLSIIILDRADLRKKVLENPDMIKVIPPGSFLYKFASSLYSCKYNDFMTCLVNVSEMIKNDIYFSNFRKYYIRQARIPAYSQYLAPFKTVELENMCNEFGFSKEFIEEDLVSYICSGKLFCKIDRVNGIIESNHPNSKNLLYANTIKQGDILLNRIHKLSRLVDI</sequence>
<dbReference type="InterPro" id="IPR000717">
    <property type="entry name" value="PCI_dom"/>
</dbReference>
<dbReference type="Pfam" id="PF01399">
    <property type="entry name" value="PCI"/>
    <property type="match status" value="1"/>
</dbReference>
<dbReference type="Gene3D" id="1.25.40.570">
    <property type="match status" value="1"/>
</dbReference>
<dbReference type="SMART" id="SM00088">
    <property type="entry name" value="PINT"/>
    <property type="match status" value="1"/>
</dbReference>
<dbReference type="OMA" id="RLHCKVD"/>
<dbReference type="PANTHER" id="PTHR14145">
    <property type="entry name" value="26S PROTESOME SUBUNIT 6"/>
    <property type="match status" value="1"/>
</dbReference>
<dbReference type="InterPro" id="IPR036390">
    <property type="entry name" value="WH_DNA-bd_sf"/>
</dbReference>
<dbReference type="InterPro" id="IPR049549">
    <property type="entry name" value="RPN7_PSMD6_C"/>
</dbReference>
<keyword evidence="4" id="KW-1185">Reference proteome</keyword>
<dbReference type="SUPFAM" id="SSF46785">
    <property type="entry name" value="Winged helix' DNA-binding domain"/>
    <property type="match status" value="1"/>
</dbReference>
<dbReference type="KEGG" id="bmic:BMR1_01G02950"/>
<dbReference type="VEuPathDB" id="PiroplasmaDB:BMR1_01G02950"/>
<name>I7IFT0_BABMR</name>
<dbReference type="RefSeq" id="XP_012647655.1">
    <property type="nucleotide sequence ID" value="XM_012792201.1"/>
</dbReference>
<dbReference type="Pfam" id="PF10602">
    <property type="entry name" value="RPN7"/>
    <property type="match status" value="1"/>
</dbReference>
<gene>
    <name evidence="3" type="ORF">BMR1_01G02950</name>
</gene>
<reference evidence="3 4" key="1">
    <citation type="journal article" date="2012" name="Nucleic Acids Res.">
        <title>Sequencing of the smallest Apicomplexan genome from the human pathogen Babesia microti.</title>
        <authorList>
            <person name="Cornillot E."/>
            <person name="Hadj-Kaddour K."/>
            <person name="Dassouli A."/>
            <person name="Noel B."/>
            <person name="Ranwez V."/>
            <person name="Vacherie B."/>
            <person name="Augagneur Y."/>
            <person name="Bres V."/>
            <person name="Duclos A."/>
            <person name="Randazzo S."/>
            <person name="Carcy B."/>
            <person name="Debierre-Grockiego F."/>
            <person name="Delbecq S."/>
            <person name="Moubri-Menage K."/>
            <person name="Shams-Eldin H."/>
            <person name="Usmani-Brown S."/>
            <person name="Bringaud F."/>
            <person name="Wincker P."/>
            <person name="Vivares C.P."/>
            <person name="Schwarz R.T."/>
            <person name="Schetters T.P."/>
            <person name="Krause P.J."/>
            <person name="Gorenflot A."/>
            <person name="Berry V."/>
            <person name="Barbe V."/>
            <person name="Ben Mamoun C."/>
        </authorList>
    </citation>
    <scope>NUCLEOTIDE SEQUENCE [LARGE SCALE GENOMIC DNA]</scope>
    <source>
        <strain evidence="3 4">RI</strain>
    </source>
</reference>